<feature type="region of interest" description="Disordered" evidence="1">
    <location>
        <begin position="94"/>
        <end position="165"/>
    </location>
</feature>
<dbReference type="GO" id="GO:0005886">
    <property type="term" value="C:plasma membrane"/>
    <property type="evidence" value="ECO:0007669"/>
    <property type="project" value="TreeGrafter"/>
</dbReference>
<keyword evidence="4" id="KW-1185">Reference proteome</keyword>
<dbReference type="SUPFAM" id="SSF53850">
    <property type="entry name" value="Periplasmic binding protein-like II"/>
    <property type="match status" value="1"/>
</dbReference>
<feature type="compositionally biased region" description="Pro residues" evidence="1">
    <location>
        <begin position="96"/>
        <end position="114"/>
    </location>
</feature>
<feature type="domain" description="Transferrin-like" evidence="2">
    <location>
        <begin position="167"/>
        <end position="487"/>
    </location>
</feature>
<organism evidence="3 4">
    <name type="scientific">Marchantia polymorpha subsp. ruderalis</name>
    <dbReference type="NCBI Taxonomy" id="1480154"/>
    <lineage>
        <taxon>Eukaryota</taxon>
        <taxon>Viridiplantae</taxon>
        <taxon>Streptophyta</taxon>
        <taxon>Embryophyta</taxon>
        <taxon>Marchantiophyta</taxon>
        <taxon>Marchantiopsida</taxon>
        <taxon>Marchantiidae</taxon>
        <taxon>Marchantiales</taxon>
        <taxon>Marchantiaceae</taxon>
        <taxon>Marchantia</taxon>
    </lineage>
</organism>
<reference evidence="3" key="1">
    <citation type="submission" date="2016-03" db="EMBL/GenBank/DDBJ databases">
        <title>Mechanisms controlling the formation of the plant cell surface in tip-growing cells are functionally conserved among land plants.</title>
        <authorList>
            <person name="Honkanen S."/>
            <person name="Jones V.A."/>
            <person name="Morieri G."/>
            <person name="Champion C."/>
            <person name="Hetherington A.J."/>
            <person name="Kelly S."/>
            <person name="Saint-Marcoux D."/>
            <person name="Proust H."/>
            <person name="Prescott H."/>
            <person name="Dolan L."/>
        </authorList>
    </citation>
    <scope>NUCLEOTIDE SEQUENCE [LARGE SCALE GENOMIC DNA]</scope>
    <source>
        <tissue evidence="3">Whole gametophyte</tissue>
    </source>
</reference>
<proteinExistence type="predicted"/>
<evidence type="ECO:0000256" key="1">
    <source>
        <dbReference type="SAM" id="MobiDB-lite"/>
    </source>
</evidence>
<dbReference type="GO" id="GO:0006826">
    <property type="term" value="P:iron ion transport"/>
    <property type="evidence" value="ECO:0007669"/>
    <property type="project" value="TreeGrafter"/>
</dbReference>
<evidence type="ECO:0000259" key="2">
    <source>
        <dbReference type="PROSITE" id="PS51408"/>
    </source>
</evidence>
<evidence type="ECO:0000313" key="4">
    <source>
        <dbReference type="Proteomes" id="UP000077202"/>
    </source>
</evidence>
<gene>
    <name evidence="3" type="ORF">AXG93_2615s1010</name>
</gene>
<dbReference type="GO" id="GO:0005769">
    <property type="term" value="C:early endosome"/>
    <property type="evidence" value="ECO:0007669"/>
    <property type="project" value="TreeGrafter"/>
</dbReference>
<dbReference type="Gene3D" id="3.40.190.10">
    <property type="entry name" value="Periplasmic binding protein-like II"/>
    <property type="match status" value="2"/>
</dbReference>
<name>A0A176WFD5_MARPO</name>
<dbReference type="PRINTS" id="PR00422">
    <property type="entry name" value="TRANSFERRIN"/>
</dbReference>
<dbReference type="InterPro" id="IPR001156">
    <property type="entry name" value="Transferrin-like_dom"/>
</dbReference>
<dbReference type="Proteomes" id="UP000077202">
    <property type="component" value="Unassembled WGS sequence"/>
</dbReference>
<dbReference type="GO" id="GO:0055037">
    <property type="term" value="C:recycling endosome"/>
    <property type="evidence" value="ECO:0007669"/>
    <property type="project" value="TreeGrafter"/>
</dbReference>
<dbReference type="SMART" id="SM00094">
    <property type="entry name" value="TR_FER"/>
    <property type="match status" value="1"/>
</dbReference>
<dbReference type="Pfam" id="PF00405">
    <property type="entry name" value="Transferrin"/>
    <property type="match status" value="1"/>
</dbReference>
<feature type="compositionally biased region" description="Pro residues" evidence="1">
    <location>
        <begin position="123"/>
        <end position="156"/>
    </location>
</feature>
<dbReference type="PANTHER" id="PTHR11485:SF29">
    <property type="entry name" value="TRANSFERRIN 2"/>
    <property type="match status" value="1"/>
</dbReference>
<dbReference type="PANTHER" id="PTHR11485">
    <property type="entry name" value="TRANSFERRIN"/>
    <property type="match status" value="1"/>
</dbReference>
<evidence type="ECO:0000313" key="3">
    <source>
        <dbReference type="EMBL" id="OAE30846.1"/>
    </source>
</evidence>
<dbReference type="PROSITE" id="PS51408">
    <property type="entry name" value="TRANSFERRIN_LIKE_4"/>
    <property type="match status" value="1"/>
</dbReference>
<accession>A0A176WFD5</accession>
<dbReference type="GO" id="GO:0005615">
    <property type="term" value="C:extracellular space"/>
    <property type="evidence" value="ECO:0007669"/>
    <property type="project" value="TreeGrafter"/>
</dbReference>
<dbReference type="AlphaFoldDB" id="A0A176WFD5"/>
<sequence>MQAPVTRRRWRKAVRPIYHRMLDVEGEVENRNGRAGRPTRQARRGGGRNTTPDPTTAPRLAHDGLVYRDPRCGLEAAAAAAPAVKNLQMHLLCAPQSPPAPPPAPESQPPPAPAPGVEGSTPAPAPARNPLSPPAPPPPDTIPNPNGNPSPAPAPNDQPSNSEGSNVTWCAVREEYDACLKYTSLIPGPLNWTCVAKENKGECMDAIKNGEADLISLEAGYAYMAFLNKSMKAILSEEYSFHAQSYGAVAVVNKYMCDRNSRLSLEDLRNFKSCHPGYQTSGGWNYPVYYLLKMGIDPRLKNDSSDPNDVKTINSFFSESCAPSELGHGGLCSACGNTSSCSSIDNIYAGETGAFRCLMDGTGDIAFLRAKTATMYSSDGVNRQAWSSKSVSEFMYLCPGGGCKPINENYGDCVFATVPANPLMTRNNITGKRRDAIIQALLNANWTSQLYMGNNWQNYLLSVSTQALAKVSQLTRQYLSTSGNISQIVLDINNNILSLSGSPKKTSIPSSVISLALGAVTSGILYSFLEIL</sequence>
<protein>
    <recommendedName>
        <fullName evidence="2">Transferrin-like domain-containing protein</fullName>
    </recommendedName>
</protein>
<dbReference type="EMBL" id="LVLJ01001232">
    <property type="protein sequence ID" value="OAE30846.1"/>
    <property type="molecule type" value="Genomic_DNA"/>
</dbReference>
<feature type="region of interest" description="Disordered" evidence="1">
    <location>
        <begin position="29"/>
        <end position="61"/>
    </location>
</feature>
<dbReference type="CDD" id="cd13529">
    <property type="entry name" value="PBP2_transferrin"/>
    <property type="match status" value="1"/>
</dbReference>
<comment type="caution">
    <text evidence="3">The sequence shown here is derived from an EMBL/GenBank/DDBJ whole genome shotgun (WGS) entry which is preliminary data.</text>
</comment>